<evidence type="ECO:0008006" key="5">
    <source>
        <dbReference type="Google" id="ProtNLM"/>
    </source>
</evidence>
<dbReference type="RefSeq" id="WP_145348619.1">
    <property type="nucleotide sequence ID" value="NZ_CP036261.1"/>
</dbReference>
<reference evidence="3 4" key="1">
    <citation type="submission" date="2019-02" db="EMBL/GenBank/DDBJ databases">
        <title>Deep-cultivation of Planctomycetes and their phenomic and genomic characterization uncovers novel biology.</title>
        <authorList>
            <person name="Wiegand S."/>
            <person name="Jogler M."/>
            <person name="Boedeker C."/>
            <person name="Pinto D."/>
            <person name="Vollmers J."/>
            <person name="Rivas-Marin E."/>
            <person name="Kohn T."/>
            <person name="Peeters S.H."/>
            <person name="Heuer A."/>
            <person name="Rast P."/>
            <person name="Oberbeckmann S."/>
            <person name="Bunk B."/>
            <person name="Jeske O."/>
            <person name="Meyerdierks A."/>
            <person name="Storesund J.E."/>
            <person name="Kallscheuer N."/>
            <person name="Luecker S."/>
            <person name="Lage O.M."/>
            <person name="Pohl T."/>
            <person name="Merkel B.J."/>
            <person name="Hornburger P."/>
            <person name="Mueller R.-W."/>
            <person name="Bruemmer F."/>
            <person name="Labrenz M."/>
            <person name="Spormann A.M."/>
            <person name="Op den Camp H."/>
            <person name="Overmann J."/>
            <person name="Amann R."/>
            <person name="Jetten M.S.M."/>
            <person name="Mascher T."/>
            <person name="Medema M.H."/>
            <person name="Devos D.P."/>
            <person name="Kaster A.-K."/>
            <person name="Ovreas L."/>
            <person name="Rohde M."/>
            <person name="Galperin M.Y."/>
            <person name="Jogler C."/>
        </authorList>
    </citation>
    <scope>NUCLEOTIDE SEQUENCE [LARGE SCALE GENOMIC DNA]</scope>
    <source>
        <strain evidence="3 4">EC9</strain>
    </source>
</reference>
<sequence length="111" mass="11876" precursor="true">MSAKVNIRQAAACLFLLTAIGCGETAPPVAEVTQSVYVDIDTMQAVVADTVMQTPAVHPVTGKRTLQPALYCPKCQQWHAIPSVEQINRKPGATRCPKTGAEMTADGPWPE</sequence>
<accession>A0A517M7M1</accession>
<evidence type="ECO:0000313" key="4">
    <source>
        <dbReference type="Proteomes" id="UP000319557"/>
    </source>
</evidence>
<dbReference type="KEGG" id="ruv:EC9_51000"/>
<dbReference type="EMBL" id="CP036261">
    <property type="protein sequence ID" value="QDS90882.1"/>
    <property type="molecule type" value="Genomic_DNA"/>
</dbReference>
<dbReference type="PROSITE" id="PS51257">
    <property type="entry name" value="PROKAR_LIPOPROTEIN"/>
    <property type="match status" value="1"/>
</dbReference>
<dbReference type="Proteomes" id="UP000319557">
    <property type="component" value="Chromosome"/>
</dbReference>
<evidence type="ECO:0000313" key="3">
    <source>
        <dbReference type="EMBL" id="QDS90882.1"/>
    </source>
</evidence>
<organism evidence="3 4">
    <name type="scientific">Rosistilla ulvae</name>
    <dbReference type="NCBI Taxonomy" id="1930277"/>
    <lineage>
        <taxon>Bacteria</taxon>
        <taxon>Pseudomonadati</taxon>
        <taxon>Planctomycetota</taxon>
        <taxon>Planctomycetia</taxon>
        <taxon>Pirellulales</taxon>
        <taxon>Pirellulaceae</taxon>
        <taxon>Rosistilla</taxon>
    </lineage>
</organism>
<dbReference type="AlphaFoldDB" id="A0A517M7M1"/>
<evidence type="ECO:0000256" key="1">
    <source>
        <dbReference type="SAM" id="MobiDB-lite"/>
    </source>
</evidence>
<name>A0A517M7M1_9BACT</name>
<feature type="chain" id="PRO_5022108917" description="Lipoprotein" evidence="2">
    <location>
        <begin position="26"/>
        <end position="111"/>
    </location>
</feature>
<protein>
    <recommendedName>
        <fullName evidence="5">Lipoprotein</fullName>
    </recommendedName>
</protein>
<evidence type="ECO:0000256" key="2">
    <source>
        <dbReference type="SAM" id="SignalP"/>
    </source>
</evidence>
<dbReference type="OrthoDB" id="214850at2"/>
<feature type="region of interest" description="Disordered" evidence="1">
    <location>
        <begin position="91"/>
        <end position="111"/>
    </location>
</feature>
<proteinExistence type="predicted"/>
<keyword evidence="2" id="KW-0732">Signal</keyword>
<gene>
    <name evidence="3" type="ORF">EC9_51000</name>
</gene>
<feature type="signal peptide" evidence="2">
    <location>
        <begin position="1"/>
        <end position="25"/>
    </location>
</feature>
<keyword evidence="4" id="KW-1185">Reference proteome</keyword>